<evidence type="ECO:0000313" key="2">
    <source>
        <dbReference type="EMBL" id="SVD95329.1"/>
    </source>
</evidence>
<organism evidence="2">
    <name type="scientific">marine metagenome</name>
    <dbReference type="NCBI Taxonomy" id="408172"/>
    <lineage>
        <taxon>unclassified sequences</taxon>
        <taxon>metagenomes</taxon>
        <taxon>ecological metagenomes</taxon>
    </lineage>
</organism>
<feature type="transmembrane region" description="Helical" evidence="1">
    <location>
        <begin position="6"/>
        <end position="31"/>
    </location>
</feature>
<keyword evidence="1" id="KW-0472">Membrane</keyword>
<name>A0A382ZJE9_9ZZZZ</name>
<protein>
    <submittedName>
        <fullName evidence="2">Uncharacterized protein</fullName>
    </submittedName>
</protein>
<proteinExistence type="predicted"/>
<gene>
    <name evidence="2" type="ORF">METZ01_LOCUS448183</name>
</gene>
<reference evidence="2" key="1">
    <citation type="submission" date="2018-05" db="EMBL/GenBank/DDBJ databases">
        <authorList>
            <person name="Lanie J.A."/>
            <person name="Ng W.-L."/>
            <person name="Kazmierczak K.M."/>
            <person name="Andrzejewski T.M."/>
            <person name="Davidsen T.M."/>
            <person name="Wayne K.J."/>
            <person name="Tettelin H."/>
            <person name="Glass J.I."/>
            <person name="Rusch D."/>
            <person name="Podicherti R."/>
            <person name="Tsui H.-C.T."/>
            <person name="Winkler M.E."/>
        </authorList>
    </citation>
    <scope>NUCLEOTIDE SEQUENCE</scope>
</reference>
<sequence length="35" mass="4051">MSNWVILLLFVLSIFSMLAQMVGLGIFLPIFEFIF</sequence>
<keyword evidence="1" id="KW-1133">Transmembrane helix</keyword>
<feature type="non-terminal residue" evidence="2">
    <location>
        <position position="35"/>
    </location>
</feature>
<accession>A0A382ZJE9</accession>
<dbReference type="AlphaFoldDB" id="A0A382ZJE9"/>
<evidence type="ECO:0000256" key="1">
    <source>
        <dbReference type="SAM" id="Phobius"/>
    </source>
</evidence>
<keyword evidence="1" id="KW-0812">Transmembrane</keyword>
<dbReference type="EMBL" id="UINC01184219">
    <property type="protein sequence ID" value="SVD95329.1"/>
    <property type="molecule type" value="Genomic_DNA"/>
</dbReference>